<keyword evidence="1" id="KW-0614">Plasmid</keyword>
<reference evidence="1" key="2">
    <citation type="submission" date="2015-07" db="EMBL/GenBank/DDBJ databases">
        <title>Plasmids, circular viruses and viroids from rat gut.</title>
        <authorList>
            <person name="Jorgensen T.J."/>
            <person name="Hansen M.A."/>
            <person name="Xu Z."/>
            <person name="Tabak M.A."/>
            <person name="Sorensen S.J."/>
            <person name="Hansen L.H."/>
        </authorList>
    </citation>
    <scope>NUCLEOTIDE SEQUENCE</scope>
    <source>
        <plasmid evidence="1">pRGFK0908</plasmid>
    </source>
</reference>
<evidence type="ECO:0008006" key="2">
    <source>
        <dbReference type="Google" id="ProtNLM"/>
    </source>
</evidence>
<reference evidence="1" key="1">
    <citation type="submission" date="2015-06" db="EMBL/GenBank/DDBJ databases">
        <authorList>
            <person name="Joergensen T."/>
        </authorList>
    </citation>
    <scope>NUCLEOTIDE SEQUENCE</scope>
    <source>
        <plasmid evidence="1">pRGFK0908</plasmid>
    </source>
</reference>
<geneLocation type="plasmid" evidence="1">
    <name>pRGFK0908</name>
</geneLocation>
<dbReference type="EMBL" id="LN853508">
    <property type="protein sequence ID" value="CRY96075.1"/>
    <property type="molecule type" value="Genomic_DNA"/>
</dbReference>
<accession>A0A0H5Q3U8</accession>
<proteinExistence type="predicted"/>
<sequence length="445" mass="52148">MSNYAISVDWLQVYCTGRHIIPGDYHSELGTFRVYLSERKTKLWNRVLVIKLQEKPCAVICQEPRSPQLNKLATTVKIENRFLYYQGYVKLLWELLKCLSLTYQGLTRLDIALDCNKLRGGMKVDRLIYNYVMKPEGTKGAISRKYDKEYRLTGNKTPGKNAMLTSIRFGTENSRIAAYIYDKSKELQEVKDKPWIRETWQANGLANEDGNHVWRFEISIKAQGRELLNTQTGIIFKLSPDYLTSQQSVEQLFMCYAESVFNFSRCEGQKTKRHYKRLQLWDTKAELTYKPYHNSRNADTGRTEKICYNKLDQLRETYTDMSAGLDHSIVQTMRFLSLLSDIKHNRHQQEVRANELSRFKAGRFMLHEVRDMLNAFKEAHHAEQTQTNEALACLYEKGWNELSELDAEQLLNETWSFIDMCDTLPFDEYTDARQQCNPWEPSYLG</sequence>
<protein>
    <recommendedName>
        <fullName evidence="2">Replication initiation factor</fullName>
    </recommendedName>
</protein>
<evidence type="ECO:0000313" key="1">
    <source>
        <dbReference type="EMBL" id="CRY96075.1"/>
    </source>
</evidence>
<organism evidence="1">
    <name type="scientific">uncultured prokaryote</name>
    <dbReference type="NCBI Taxonomy" id="198431"/>
    <lineage>
        <taxon>unclassified sequences</taxon>
        <taxon>environmental samples</taxon>
    </lineage>
</organism>
<dbReference type="AlphaFoldDB" id="A0A0H5Q3U8"/>
<name>A0A0H5Q3U8_9ZZZZ</name>